<dbReference type="PANTHER" id="PTHR12184">
    <property type="entry name" value="UBIQUINOL-CYTOCHROME C REDUCTASE COMPLEX ASSEMBLY FACTOR 1 FAMILY MEMBER"/>
    <property type="match status" value="1"/>
</dbReference>
<evidence type="ECO:0000259" key="3">
    <source>
        <dbReference type="Pfam" id="PF03981"/>
    </source>
</evidence>
<dbReference type="HOGENOM" id="CLU_051390_5_1_5"/>
<name>N0B263_9HYPH</name>
<reference evidence="4 5" key="1">
    <citation type="journal article" date="2013" name="Genome Announc.">
        <title>Genome sequences for three denitrifying bacterial strains isolated from a uranium- and nitrate-contaminated subsurface environment.</title>
        <authorList>
            <person name="Venkatramanan R."/>
            <person name="Prakash O."/>
            <person name="Woyke T."/>
            <person name="Chain P."/>
            <person name="Goodwin L.A."/>
            <person name="Watson D."/>
            <person name="Brooks S."/>
            <person name="Kostka J.E."/>
            <person name="Green S.J."/>
        </authorList>
    </citation>
    <scope>NUCLEOTIDE SEQUENCE [LARGE SCALE GENOMIC DNA]</scope>
    <source>
        <strain evidence="4 5">1NES1</strain>
    </source>
</reference>
<dbReference type="PANTHER" id="PTHR12184:SF1">
    <property type="entry name" value="UBIQUINOL-CYTOCHROME-C REDUCTASE COMPLEX ASSEMBLY FACTOR 1"/>
    <property type="match status" value="1"/>
</dbReference>
<dbReference type="InterPro" id="IPR007129">
    <property type="entry name" value="Ubiqinol_cyt_c_chaperone_CPB3"/>
</dbReference>
<dbReference type="STRING" id="670307.HYPDE_29468"/>
<dbReference type="Proteomes" id="UP000005952">
    <property type="component" value="Chromosome"/>
</dbReference>
<evidence type="ECO:0000313" key="5">
    <source>
        <dbReference type="Proteomes" id="UP000005952"/>
    </source>
</evidence>
<dbReference type="KEGG" id="hdt:HYPDE_29468"/>
<dbReference type="InterPro" id="IPR021150">
    <property type="entry name" value="Ubiq_cyt_c_chap"/>
</dbReference>
<dbReference type="RefSeq" id="WP_015597604.1">
    <property type="nucleotide sequence ID" value="NC_021172.1"/>
</dbReference>
<keyword evidence="5" id="KW-1185">Reference proteome</keyword>
<accession>N0B263</accession>
<evidence type="ECO:0000256" key="1">
    <source>
        <dbReference type="ARBA" id="ARBA00006407"/>
    </source>
</evidence>
<dbReference type="Pfam" id="PF03981">
    <property type="entry name" value="Ubiq_cyt_C_chap"/>
    <property type="match status" value="1"/>
</dbReference>
<dbReference type="eggNOG" id="COG5452">
    <property type="taxonomic scope" value="Bacteria"/>
</dbReference>
<gene>
    <name evidence="4" type="ORF">HYPDE_29468</name>
</gene>
<dbReference type="AlphaFoldDB" id="N0B263"/>
<organism evidence="4 5">
    <name type="scientific">Hyphomicrobium denitrificans 1NES1</name>
    <dbReference type="NCBI Taxonomy" id="670307"/>
    <lineage>
        <taxon>Bacteria</taxon>
        <taxon>Pseudomonadati</taxon>
        <taxon>Pseudomonadota</taxon>
        <taxon>Alphaproteobacteria</taxon>
        <taxon>Hyphomicrobiales</taxon>
        <taxon>Hyphomicrobiaceae</taxon>
        <taxon>Hyphomicrobium</taxon>
    </lineage>
</organism>
<comment type="similarity">
    <text evidence="1">Belongs to the CBP3 family.</text>
</comment>
<sequence>MLQWFRRRTQAARRAEELYGSVVTAARHPAFYRDMGAPDTPEGRFEMIALHLFLLLEGIRLQATAETELAQHTIEAFVTDMDDCMREMGVGDMAVAKKVKRAAAAFYERAAVYRTGLAARGTDLEDGLLKYVFAGAAGRKGAPAHDGAARLARYMRAAADLSSKEPFDKLVARGDLGRLLNSSGAEVSS</sequence>
<comment type="similarity">
    <text evidence="2">Belongs to the UPF0174 family.</text>
</comment>
<feature type="domain" description="Ubiquinol-cytochrome c chaperone" evidence="3">
    <location>
        <begin position="34"/>
        <end position="161"/>
    </location>
</feature>
<dbReference type="EMBL" id="CP005587">
    <property type="protein sequence ID" value="AGK57569.1"/>
    <property type="molecule type" value="Genomic_DNA"/>
</dbReference>
<proteinExistence type="inferred from homology"/>
<dbReference type="OrthoDB" id="7158889at2"/>
<evidence type="ECO:0000313" key="4">
    <source>
        <dbReference type="EMBL" id="AGK57569.1"/>
    </source>
</evidence>
<protein>
    <submittedName>
        <fullName evidence="4">Ubiquinol-cytochrome C chaperone</fullName>
    </submittedName>
</protein>
<evidence type="ECO:0000256" key="2">
    <source>
        <dbReference type="ARBA" id="ARBA00006436"/>
    </source>
</evidence>